<keyword evidence="5 12" id="KW-0812">Transmembrane</keyword>
<evidence type="ECO:0000256" key="3">
    <source>
        <dbReference type="ARBA" id="ARBA00022448"/>
    </source>
</evidence>
<evidence type="ECO:0000313" key="15">
    <source>
        <dbReference type="EMBL" id="ODQ79423.1"/>
    </source>
</evidence>
<dbReference type="RefSeq" id="XP_018984751.1">
    <property type="nucleotide sequence ID" value="XM_019129025.1"/>
</dbReference>
<dbReference type="GO" id="GO:0005886">
    <property type="term" value="C:plasma membrane"/>
    <property type="evidence" value="ECO:0007669"/>
    <property type="project" value="InterPro"/>
</dbReference>
<dbReference type="GO" id="GO:0120029">
    <property type="term" value="P:proton export across plasma membrane"/>
    <property type="evidence" value="ECO:0007669"/>
    <property type="project" value="InterPro"/>
</dbReference>
<feature type="transmembrane region" description="Helical" evidence="12">
    <location>
        <begin position="297"/>
        <end position="317"/>
    </location>
</feature>
<keyword evidence="10" id="KW-0739">Sodium transport</keyword>
<dbReference type="PANTHER" id="PTHR31382:SF4">
    <property type="entry name" value="NA(+)_H(+) ANTIPORTER"/>
    <property type="match status" value="1"/>
</dbReference>
<sequence length="659" mass="74062">MTVWDQLEVDKVHVAYAIIGVCTTLFATFSLFLKEKLFIGEATASTLAGIIVGPHSLNWFSPTGWGNFNYITQEVSRIVLIIQIFAVSVELPKKYMKKHCLSVMLCLFFGMTFGWLIMALFIWVLFARLNFADALLISGCITATDPVLAAAIVGKGKFGQRVPAHLRNLLSAESGANDGMAFPFVLLASQLVLRYGHTGEIIKNWFCVAVLYECVFGVILGVLIGYGGRQLIKFCEKKNLIDRESFLVFYILLSLMCTGFGSILGVDDLLVAFAAGAAFAWDGWFARKTEESNLSNIVDLLLNMGYFMYFGASIPWTDFNNAELGLECWRLVLLGLVAIFLKRIPIFLAIKPITPDLRSWKEAFFCGHFGPIGVGGLFCSMIALSALEKPYTSEETPTAEIPDNPHAYLMRVIWPVVTFLVVCSVIVHGSSVTVMTLKDNVKHMRFAVKNPQLESPSGTTTPTVTASGVERVNRQQRSSRNDPFRALQLIPVGEAVKLLYDDEGHIRRPENIYVQGNSVVVEDRNGEVIDEFYIQEEAAPTILNTLRRLLHIEDSAPHHDVNVDERNNRLKWINIDKQVLTAYKVGNEIIVENDNEEIIRRYVVTPRWPESETELQDLELNQLDEDIYPAADPVNNQHASEYDEQEIRHHLKGPQDWSR</sequence>
<feature type="domain" description="Cation/H+ exchanger transmembrane" evidence="13">
    <location>
        <begin position="26"/>
        <end position="436"/>
    </location>
</feature>
<dbReference type="GO" id="GO:0015385">
    <property type="term" value="F:sodium:proton antiporter activity"/>
    <property type="evidence" value="ECO:0007669"/>
    <property type="project" value="InterPro"/>
</dbReference>
<feature type="region of interest" description="Disordered" evidence="11">
    <location>
        <begin position="638"/>
        <end position="659"/>
    </location>
</feature>
<evidence type="ECO:0000256" key="2">
    <source>
        <dbReference type="ARBA" id="ARBA00005248"/>
    </source>
</evidence>
<gene>
    <name evidence="15" type="ORF">BABINDRAFT_161823</name>
</gene>
<comment type="similarity">
    <text evidence="2">Belongs to the fungal Na(+)/H(+) exchanger family.</text>
</comment>
<dbReference type="InterPro" id="IPR004712">
    <property type="entry name" value="Na+/H+_antiporter_fungi"/>
</dbReference>
<dbReference type="GO" id="GO:0036376">
    <property type="term" value="P:sodium ion export across plasma membrane"/>
    <property type="evidence" value="ECO:0007669"/>
    <property type="project" value="InterPro"/>
</dbReference>
<keyword evidence="3" id="KW-0813">Transport</keyword>
<evidence type="ECO:0000256" key="6">
    <source>
        <dbReference type="ARBA" id="ARBA00022989"/>
    </source>
</evidence>
<accession>A0A1E3QP05</accession>
<feature type="transmembrane region" description="Helical" evidence="12">
    <location>
        <begin position="269"/>
        <end position="285"/>
    </location>
</feature>
<dbReference type="Gene3D" id="1.20.1530.20">
    <property type="match status" value="1"/>
</dbReference>
<evidence type="ECO:0008006" key="17">
    <source>
        <dbReference type="Google" id="ProtNLM"/>
    </source>
</evidence>
<keyword evidence="8" id="KW-0406">Ion transport</keyword>
<keyword evidence="4" id="KW-0050">Antiport</keyword>
<evidence type="ECO:0000256" key="1">
    <source>
        <dbReference type="ARBA" id="ARBA00004141"/>
    </source>
</evidence>
<dbReference type="AlphaFoldDB" id="A0A1E3QP05"/>
<dbReference type="GO" id="GO:0042391">
    <property type="term" value="P:regulation of membrane potential"/>
    <property type="evidence" value="ECO:0007669"/>
    <property type="project" value="InterPro"/>
</dbReference>
<evidence type="ECO:0000259" key="14">
    <source>
        <dbReference type="Pfam" id="PF08619"/>
    </source>
</evidence>
<keyword evidence="9 12" id="KW-0472">Membrane</keyword>
<feature type="transmembrane region" description="Helical" evidence="12">
    <location>
        <begin position="362"/>
        <end position="387"/>
    </location>
</feature>
<evidence type="ECO:0000256" key="11">
    <source>
        <dbReference type="SAM" id="MobiDB-lite"/>
    </source>
</evidence>
<name>A0A1E3QP05_9ASCO</name>
<feature type="transmembrane region" description="Helical" evidence="12">
    <location>
        <begin position="329"/>
        <end position="350"/>
    </location>
</feature>
<dbReference type="STRING" id="984486.A0A1E3QP05"/>
<keyword evidence="7" id="KW-0915">Sodium</keyword>
<evidence type="ECO:0000256" key="7">
    <source>
        <dbReference type="ARBA" id="ARBA00023053"/>
    </source>
</evidence>
<protein>
    <recommendedName>
        <fullName evidence="17">Cation/H+ exchanger domain-containing protein</fullName>
    </recommendedName>
</protein>
<feature type="domain" description="Alkali metal cation/H+ antiporter Nha1 C-terminal" evidence="14">
    <location>
        <begin position="500"/>
        <end position="606"/>
    </location>
</feature>
<feature type="transmembrane region" description="Helical" evidence="12">
    <location>
        <begin position="75"/>
        <end position="91"/>
    </location>
</feature>
<dbReference type="Proteomes" id="UP000094336">
    <property type="component" value="Unassembled WGS sequence"/>
</dbReference>
<keyword evidence="6 12" id="KW-1133">Transmembrane helix</keyword>
<dbReference type="PANTHER" id="PTHR31382">
    <property type="entry name" value="NA(+)/H(+) ANTIPORTER"/>
    <property type="match status" value="1"/>
</dbReference>
<evidence type="ECO:0000256" key="9">
    <source>
        <dbReference type="ARBA" id="ARBA00023136"/>
    </source>
</evidence>
<dbReference type="InterPro" id="IPR038770">
    <property type="entry name" value="Na+/solute_symporter_sf"/>
</dbReference>
<proteinExistence type="inferred from homology"/>
<evidence type="ECO:0000256" key="12">
    <source>
        <dbReference type="SAM" id="Phobius"/>
    </source>
</evidence>
<feature type="transmembrane region" description="Helical" evidence="12">
    <location>
        <begin position="246"/>
        <end position="263"/>
    </location>
</feature>
<dbReference type="InterPro" id="IPR013928">
    <property type="entry name" value="Cation/H_antiporter_C"/>
</dbReference>
<dbReference type="EMBL" id="KV454432">
    <property type="protein sequence ID" value="ODQ79423.1"/>
    <property type="molecule type" value="Genomic_DNA"/>
</dbReference>
<feature type="transmembrane region" description="Helical" evidence="12">
    <location>
        <begin position="37"/>
        <end position="55"/>
    </location>
</feature>
<dbReference type="FunFam" id="1.20.1530.20:FF:000015">
    <property type="entry name" value="Na(+)/H(+) antiporter 2"/>
    <property type="match status" value="1"/>
</dbReference>
<evidence type="ECO:0000259" key="13">
    <source>
        <dbReference type="Pfam" id="PF00999"/>
    </source>
</evidence>
<dbReference type="InterPro" id="IPR006153">
    <property type="entry name" value="Cation/H_exchanger_TM"/>
</dbReference>
<evidence type="ECO:0000256" key="8">
    <source>
        <dbReference type="ARBA" id="ARBA00023065"/>
    </source>
</evidence>
<feature type="transmembrane region" description="Helical" evidence="12">
    <location>
        <begin position="103"/>
        <end position="126"/>
    </location>
</feature>
<comment type="subcellular location">
    <subcellularLocation>
        <location evidence="1">Membrane</location>
        <topology evidence="1">Multi-pass membrane protein</topology>
    </subcellularLocation>
</comment>
<organism evidence="15 16">
    <name type="scientific">Babjeviella inositovora NRRL Y-12698</name>
    <dbReference type="NCBI Taxonomy" id="984486"/>
    <lineage>
        <taxon>Eukaryota</taxon>
        <taxon>Fungi</taxon>
        <taxon>Dikarya</taxon>
        <taxon>Ascomycota</taxon>
        <taxon>Saccharomycotina</taxon>
        <taxon>Pichiomycetes</taxon>
        <taxon>Serinales incertae sedis</taxon>
        <taxon>Babjeviella</taxon>
    </lineage>
</organism>
<dbReference type="GeneID" id="30146878"/>
<evidence type="ECO:0000256" key="4">
    <source>
        <dbReference type="ARBA" id="ARBA00022449"/>
    </source>
</evidence>
<evidence type="ECO:0000256" key="5">
    <source>
        <dbReference type="ARBA" id="ARBA00022692"/>
    </source>
</evidence>
<feature type="transmembrane region" description="Helical" evidence="12">
    <location>
        <begin position="205"/>
        <end position="226"/>
    </location>
</feature>
<feature type="transmembrane region" description="Helical" evidence="12">
    <location>
        <begin position="12"/>
        <end position="32"/>
    </location>
</feature>
<dbReference type="Pfam" id="PF08619">
    <property type="entry name" value="Nha1_C"/>
    <property type="match status" value="1"/>
</dbReference>
<dbReference type="GO" id="GO:0030007">
    <property type="term" value="P:intracellular potassium ion homeostasis"/>
    <property type="evidence" value="ECO:0007669"/>
    <property type="project" value="TreeGrafter"/>
</dbReference>
<evidence type="ECO:0000256" key="10">
    <source>
        <dbReference type="ARBA" id="ARBA00023201"/>
    </source>
</evidence>
<feature type="transmembrane region" description="Helical" evidence="12">
    <location>
        <begin position="412"/>
        <end position="437"/>
    </location>
</feature>
<reference evidence="16" key="1">
    <citation type="submission" date="2016-05" db="EMBL/GenBank/DDBJ databases">
        <title>Comparative genomics of biotechnologically important yeasts.</title>
        <authorList>
            <consortium name="DOE Joint Genome Institute"/>
            <person name="Riley R."/>
            <person name="Haridas S."/>
            <person name="Wolfe K.H."/>
            <person name="Lopes M.R."/>
            <person name="Hittinger C.T."/>
            <person name="Goker M."/>
            <person name="Salamov A."/>
            <person name="Wisecaver J."/>
            <person name="Long T.M."/>
            <person name="Aerts A.L."/>
            <person name="Barry K."/>
            <person name="Choi C."/>
            <person name="Clum A."/>
            <person name="Coughlan A.Y."/>
            <person name="Deshpande S."/>
            <person name="Douglass A.P."/>
            <person name="Hanson S.J."/>
            <person name="Klenk H.-P."/>
            <person name="Labutti K."/>
            <person name="Lapidus A."/>
            <person name="Lindquist E."/>
            <person name="Lipzen A."/>
            <person name="Meier-Kolthoff J.P."/>
            <person name="Ohm R.A."/>
            <person name="Otillar R.P."/>
            <person name="Pangilinan J."/>
            <person name="Peng Y."/>
            <person name="Rokas A."/>
            <person name="Rosa C.A."/>
            <person name="Scheuner C."/>
            <person name="Sibirny A.A."/>
            <person name="Slot J.C."/>
            <person name="Stielow J.B."/>
            <person name="Sun H."/>
            <person name="Kurtzman C.P."/>
            <person name="Blackwell M."/>
            <person name="Grigoriev I.V."/>
            <person name="Jeffries T.W."/>
        </authorList>
    </citation>
    <scope>NUCLEOTIDE SEQUENCE [LARGE SCALE GENOMIC DNA]</scope>
    <source>
        <strain evidence="16">NRRL Y-12698</strain>
    </source>
</reference>
<dbReference type="Pfam" id="PF00999">
    <property type="entry name" value="Na_H_Exchanger"/>
    <property type="match status" value="1"/>
</dbReference>
<dbReference type="OrthoDB" id="5327978at2759"/>
<keyword evidence="16" id="KW-1185">Reference proteome</keyword>
<evidence type="ECO:0000313" key="16">
    <source>
        <dbReference type="Proteomes" id="UP000094336"/>
    </source>
</evidence>